<dbReference type="Pfam" id="PF12770">
    <property type="entry name" value="CHAT"/>
    <property type="match status" value="1"/>
</dbReference>
<feature type="region of interest" description="Disordered" evidence="1">
    <location>
        <begin position="751"/>
        <end position="773"/>
    </location>
</feature>
<reference evidence="4" key="1">
    <citation type="submission" date="2021-01" db="EMBL/GenBank/DDBJ databases">
        <authorList>
            <person name="Corre E."/>
            <person name="Pelletier E."/>
            <person name="Niang G."/>
            <person name="Scheremetjew M."/>
            <person name="Finn R."/>
            <person name="Kale V."/>
            <person name="Holt S."/>
            <person name="Cochrane G."/>
            <person name="Meng A."/>
            <person name="Brown T."/>
            <person name="Cohen L."/>
        </authorList>
    </citation>
    <scope>NUCLEOTIDE SEQUENCE</scope>
    <source>
        <strain evidence="4">NY070348D</strain>
    </source>
</reference>
<organism evidence="4">
    <name type="scientific">Mucochytrium quahogii</name>
    <dbReference type="NCBI Taxonomy" id="96639"/>
    <lineage>
        <taxon>Eukaryota</taxon>
        <taxon>Sar</taxon>
        <taxon>Stramenopiles</taxon>
        <taxon>Bigyra</taxon>
        <taxon>Labyrinthulomycetes</taxon>
        <taxon>Thraustochytrida</taxon>
        <taxon>Thraustochytriidae</taxon>
        <taxon>Mucochytrium</taxon>
    </lineage>
</organism>
<evidence type="ECO:0000256" key="1">
    <source>
        <dbReference type="SAM" id="MobiDB-lite"/>
    </source>
</evidence>
<feature type="chain" id="PRO_5031040939" description="CHAT domain-containing protein" evidence="2">
    <location>
        <begin position="27"/>
        <end position="931"/>
    </location>
</feature>
<dbReference type="AlphaFoldDB" id="A0A7S2RAF5"/>
<evidence type="ECO:0000259" key="3">
    <source>
        <dbReference type="Pfam" id="PF12770"/>
    </source>
</evidence>
<dbReference type="SUPFAM" id="SSF52540">
    <property type="entry name" value="P-loop containing nucleoside triphosphate hydrolases"/>
    <property type="match status" value="1"/>
</dbReference>
<dbReference type="EMBL" id="HBHK01002241">
    <property type="protein sequence ID" value="CAD9665352.1"/>
    <property type="molecule type" value="Transcribed_RNA"/>
</dbReference>
<accession>A0A7S2RAF5</accession>
<name>A0A7S2RAF5_9STRA</name>
<protein>
    <recommendedName>
        <fullName evidence="3">CHAT domain-containing protein</fullName>
    </recommendedName>
</protein>
<feature type="domain" description="CHAT" evidence="3">
    <location>
        <begin position="357"/>
        <end position="569"/>
    </location>
</feature>
<evidence type="ECO:0000313" key="4">
    <source>
        <dbReference type="EMBL" id="CAD9665352.1"/>
    </source>
</evidence>
<proteinExistence type="predicted"/>
<evidence type="ECO:0000256" key="2">
    <source>
        <dbReference type="SAM" id="SignalP"/>
    </source>
</evidence>
<feature type="signal peptide" evidence="2">
    <location>
        <begin position="1"/>
        <end position="26"/>
    </location>
</feature>
<dbReference type="Gene3D" id="3.40.50.300">
    <property type="entry name" value="P-loop containing nucleotide triphosphate hydrolases"/>
    <property type="match status" value="1"/>
</dbReference>
<gene>
    <name evidence="4" type="ORF">QSP1433_LOCUS1334</name>
</gene>
<keyword evidence="2" id="KW-0732">Signal</keyword>
<dbReference type="InterPro" id="IPR027417">
    <property type="entry name" value="P-loop_NTPase"/>
</dbReference>
<dbReference type="Gene3D" id="2.60.120.260">
    <property type="entry name" value="Galactose-binding domain-like"/>
    <property type="match status" value="1"/>
</dbReference>
<dbReference type="InterPro" id="IPR024983">
    <property type="entry name" value="CHAT_dom"/>
</dbReference>
<sequence length="931" mass="103087">MMGRFAPWPAWVLVLVLMSNWDVGECGRPQTQGTYSPEAERYDDVAHAPASMPDPGVGLSPSPLMEDEVVAAPTAVALSPTPLYSSFSKLDPMFEMEAEEDSDYLPNVAENASCVVSSSASSQGTFCRLTDGEMISTASEQDPYILIDLENLYYVDHISFGVNVDEVSEQSKLLLWCTNSSQVDMMRHDVTGVPHSWQKMVLQNSHNFSVHVHAACSYVRLQRLSFGPLKVHNLQVFGSSIKNPEMIGCMTGHHGDEVCNNNGDCVDSRCSCSFGFAGDKCEFFVLNELLFSVCQALALLMAFIGLTCYYTSRRAQLVTGGEKSYRLLGESSPAETTRGVDLSGHDELVPCSAQPLLRSTSAPEHETEQEEKLGGLHMLFASPLIMAVPQKGGDGGATFRPIQGLNIKREYNLLKNSLKQAASNRGPDVPVSVSCATVESFHTLMTLGNVRCLHMSVHCTKDFIAFEDAAGQLHTVTMPMLRGLLRSTVTQKSFKQLRIVVLNACNSEKAGLEFVLAGVPHVVAIGYKVRDSTAATFSRAFYLALACGRSVRDAFESAREAVYSSPSSDKEEVNAFKLLPERVDHNEVIWNNTSSAVHKTPKWPRSEFMSPLPPVCDDFVGRQSDVWQILRHIMIDRRRLLVMHAKQKGMGQSQVATDVARFLHHRRSDALMKDGVYFLKCESVIDPLRMEVMQVAAMVDAVWNLFFPMLTSTTTTNPIFEDDEDDFAHCNDNFSMDDVLTVENIINEDEEDEQDHDFTSSSSSDDESSPVALNKSQKRYITKIKRKTRAKVDLLVQALVHKKAKLLLVLDGFSESIGMVEFIGKLLERVHGLRILVTSPRPFQLSHCINLNVINYHLGPLQDGDAALLLARHLNRKIVLGEDKSVAKTVQIAKHPFVKRLGGIPLDIIQAALFLNSRFPGNEPVCLDEAL</sequence>